<reference evidence="1" key="2">
    <citation type="submission" date="2022-01" db="EMBL/GenBank/DDBJ databases">
        <authorList>
            <person name="Yamashiro T."/>
            <person name="Shiraishi A."/>
            <person name="Satake H."/>
            <person name="Nakayama K."/>
        </authorList>
    </citation>
    <scope>NUCLEOTIDE SEQUENCE</scope>
</reference>
<reference evidence="1" key="1">
    <citation type="journal article" date="2022" name="Int. J. Mol. Sci.">
        <title>Draft Genome of Tanacetum Coccineum: Genomic Comparison of Closely Related Tanacetum-Family Plants.</title>
        <authorList>
            <person name="Yamashiro T."/>
            <person name="Shiraishi A."/>
            <person name="Nakayama K."/>
            <person name="Satake H."/>
        </authorList>
    </citation>
    <scope>NUCLEOTIDE SEQUENCE</scope>
</reference>
<dbReference type="EMBL" id="BQNB010018385">
    <property type="protein sequence ID" value="GJT73811.1"/>
    <property type="molecule type" value="Genomic_DNA"/>
</dbReference>
<comment type="caution">
    <text evidence="1">The sequence shown here is derived from an EMBL/GenBank/DDBJ whole genome shotgun (WGS) entry which is preliminary data.</text>
</comment>
<name>A0ABQ5GF14_9ASTR</name>
<evidence type="ECO:0000313" key="2">
    <source>
        <dbReference type="Proteomes" id="UP001151760"/>
    </source>
</evidence>
<organism evidence="1 2">
    <name type="scientific">Tanacetum coccineum</name>
    <dbReference type="NCBI Taxonomy" id="301880"/>
    <lineage>
        <taxon>Eukaryota</taxon>
        <taxon>Viridiplantae</taxon>
        <taxon>Streptophyta</taxon>
        <taxon>Embryophyta</taxon>
        <taxon>Tracheophyta</taxon>
        <taxon>Spermatophyta</taxon>
        <taxon>Magnoliopsida</taxon>
        <taxon>eudicotyledons</taxon>
        <taxon>Gunneridae</taxon>
        <taxon>Pentapetalae</taxon>
        <taxon>asterids</taxon>
        <taxon>campanulids</taxon>
        <taxon>Asterales</taxon>
        <taxon>Asteraceae</taxon>
        <taxon>Asteroideae</taxon>
        <taxon>Anthemideae</taxon>
        <taxon>Anthemidinae</taxon>
        <taxon>Tanacetum</taxon>
    </lineage>
</organism>
<protein>
    <submittedName>
        <fullName evidence="1">Uncharacterized protein</fullName>
    </submittedName>
</protein>
<accession>A0ABQ5GF14</accession>
<sequence length="131" mass="14978">MMGTTMGTIWFAIHGNPDRYRTAIGIARTRSKIAKGLAIPDGLKGEMRCCCWGGFVLGRQVSRKAAEAAKDSEILDWIKHVLWKRRISDPDSEIPRDPNVEISYRVGLRTIPETETRRHEFPDIRLQICRN</sequence>
<evidence type="ECO:0000313" key="1">
    <source>
        <dbReference type="EMBL" id="GJT73811.1"/>
    </source>
</evidence>
<gene>
    <name evidence="1" type="ORF">Tco_1033097</name>
</gene>
<keyword evidence="2" id="KW-1185">Reference proteome</keyword>
<proteinExistence type="predicted"/>
<dbReference type="Proteomes" id="UP001151760">
    <property type="component" value="Unassembled WGS sequence"/>
</dbReference>